<evidence type="ECO:0000313" key="2">
    <source>
        <dbReference type="EMBL" id="KAJ7755392.1"/>
    </source>
</evidence>
<organism evidence="2 3">
    <name type="scientific">Mycena maculata</name>
    <dbReference type="NCBI Taxonomy" id="230809"/>
    <lineage>
        <taxon>Eukaryota</taxon>
        <taxon>Fungi</taxon>
        <taxon>Dikarya</taxon>
        <taxon>Basidiomycota</taxon>
        <taxon>Agaricomycotina</taxon>
        <taxon>Agaricomycetes</taxon>
        <taxon>Agaricomycetidae</taxon>
        <taxon>Agaricales</taxon>
        <taxon>Marasmiineae</taxon>
        <taxon>Mycenaceae</taxon>
        <taxon>Mycena</taxon>
    </lineage>
</organism>
<accession>A0AAD7J694</accession>
<reference evidence="2" key="1">
    <citation type="submission" date="2023-03" db="EMBL/GenBank/DDBJ databases">
        <title>Massive genome expansion in bonnet fungi (Mycena s.s.) driven by repeated elements and novel gene families across ecological guilds.</title>
        <authorList>
            <consortium name="Lawrence Berkeley National Laboratory"/>
            <person name="Harder C.B."/>
            <person name="Miyauchi S."/>
            <person name="Viragh M."/>
            <person name="Kuo A."/>
            <person name="Thoen E."/>
            <person name="Andreopoulos B."/>
            <person name="Lu D."/>
            <person name="Skrede I."/>
            <person name="Drula E."/>
            <person name="Henrissat B."/>
            <person name="Morin E."/>
            <person name="Kohler A."/>
            <person name="Barry K."/>
            <person name="LaButti K."/>
            <person name="Morin E."/>
            <person name="Salamov A."/>
            <person name="Lipzen A."/>
            <person name="Mereny Z."/>
            <person name="Hegedus B."/>
            <person name="Baldrian P."/>
            <person name="Stursova M."/>
            <person name="Weitz H."/>
            <person name="Taylor A."/>
            <person name="Grigoriev I.V."/>
            <person name="Nagy L.G."/>
            <person name="Martin F."/>
            <person name="Kauserud H."/>
        </authorList>
    </citation>
    <scope>NUCLEOTIDE SEQUENCE</scope>
    <source>
        <strain evidence="2">CBHHK188m</strain>
    </source>
</reference>
<feature type="compositionally biased region" description="Acidic residues" evidence="1">
    <location>
        <begin position="143"/>
        <end position="154"/>
    </location>
</feature>
<dbReference type="EMBL" id="JARJLG010000064">
    <property type="protein sequence ID" value="KAJ7755392.1"/>
    <property type="molecule type" value="Genomic_DNA"/>
</dbReference>
<dbReference type="Proteomes" id="UP001215280">
    <property type="component" value="Unassembled WGS sequence"/>
</dbReference>
<feature type="compositionally biased region" description="Acidic residues" evidence="1">
    <location>
        <begin position="78"/>
        <end position="88"/>
    </location>
</feature>
<keyword evidence="3" id="KW-1185">Reference proteome</keyword>
<evidence type="ECO:0000256" key="1">
    <source>
        <dbReference type="SAM" id="MobiDB-lite"/>
    </source>
</evidence>
<name>A0AAD7J694_9AGAR</name>
<feature type="compositionally biased region" description="Polar residues" evidence="1">
    <location>
        <begin position="118"/>
        <end position="132"/>
    </location>
</feature>
<feature type="compositionally biased region" description="Low complexity" evidence="1">
    <location>
        <begin position="46"/>
        <end position="57"/>
    </location>
</feature>
<protein>
    <submittedName>
        <fullName evidence="2">Uncharacterized protein</fullName>
    </submittedName>
</protein>
<feature type="region of interest" description="Disordered" evidence="1">
    <location>
        <begin position="1"/>
        <end position="308"/>
    </location>
</feature>
<dbReference type="AlphaFoldDB" id="A0AAD7J694"/>
<gene>
    <name evidence="2" type="ORF">DFH07DRAFT_494243</name>
</gene>
<evidence type="ECO:0000313" key="3">
    <source>
        <dbReference type="Proteomes" id="UP001215280"/>
    </source>
</evidence>
<proteinExistence type="predicted"/>
<feature type="compositionally biased region" description="Basic and acidic residues" evidence="1">
    <location>
        <begin position="89"/>
        <end position="98"/>
    </location>
</feature>
<feature type="compositionally biased region" description="Low complexity" evidence="1">
    <location>
        <begin position="269"/>
        <end position="290"/>
    </location>
</feature>
<feature type="compositionally biased region" description="Basic residues" evidence="1">
    <location>
        <begin position="201"/>
        <end position="211"/>
    </location>
</feature>
<comment type="caution">
    <text evidence="2">The sequence shown here is derived from an EMBL/GenBank/DDBJ whole genome shotgun (WGS) entry which is preliminary data.</text>
</comment>
<feature type="compositionally biased region" description="Basic and acidic residues" evidence="1">
    <location>
        <begin position="105"/>
        <end position="117"/>
    </location>
</feature>
<sequence length="332" mass="34618">MDLDFEPTQEPAVDAPAGRVTRGAAKKNLNLPPVPAPAPVKKEPSKPVSGHPAAAPAPADPPAPVRSIRRMAKKSAPAEDELSEDEIEVAPKIEETKPAPKVTKKSADDPKPPHGKSDTVSTTKAKTESASKLTGGRKRSKLDDDEDEAMILDEDAPRSDHRPTKRLRATDTAPDEDAAPPAAPPRRVSAAVFGTVNPAPAKKRYGGKKGRASSPSTGATDTDMAVDYDELPAPARGSPSPPPPPVVEKAPVKAKAAKQEPGVGKSRVAAMKGKAGQKPAAKAPPKSKPASPEKKKSKTQSAAKDDMDVDGEVGYIFVRCSGVHCSRTAVGK</sequence>